<proteinExistence type="predicted"/>
<evidence type="ECO:0000256" key="1">
    <source>
        <dbReference type="SAM" id="SignalP"/>
    </source>
</evidence>
<dbReference type="InterPro" id="IPR011058">
    <property type="entry name" value="Cyanovirin-N"/>
</dbReference>
<gene>
    <name evidence="3" type="ORF">CKAH01_14407</name>
</gene>
<keyword evidence="1" id="KW-0732">Signal</keyword>
<organism evidence="3 4">
    <name type="scientific">Colletotrichum kahawae</name>
    <name type="common">Coffee berry disease fungus</name>
    <dbReference type="NCBI Taxonomy" id="34407"/>
    <lineage>
        <taxon>Eukaryota</taxon>
        <taxon>Fungi</taxon>
        <taxon>Dikarya</taxon>
        <taxon>Ascomycota</taxon>
        <taxon>Pezizomycotina</taxon>
        <taxon>Sordariomycetes</taxon>
        <taxon>Hypocreomycetidae</taxon>
        <taxon>Glomerellales</taxon>
        <taxon>Glomerellaceae</taxon>
        <taxon>Colletotrichum</taxon>
        <taxon>Colletotrichum gloeosporioides species complex</taxon>
    </lineage>
</organism>
<dbReference type="EMBL" id="VYYT01000083">
    <property type="protein sequence ID" value="KAK2771258.1"/>
    <property type="molecule type" value="Genomic_DNA"/>
</dbReference>
<keyword evidence="4" id="KW-1185">Reference proteome</keyword>
<feature type="domain" description="Cyanovirin-N" evidence="2">
    <location>
        <begin position="22"/>
        <end position="109"/>
    </location>
</feature>
<evidence type="ECO:0000259" key="2">
    <source>
        <dbReference type="Pfam" id="PF08881"/>
    </source>
</evidence>
<dbReference type="Gene3D" id="2.30.60.10">
    <property type="entry name" value="Cyanovirin-N"/>
    <property type="match status" value="1"/>
</dbReference>
<evidence type="ECO:0000313" key="4">
    <source>
        <dbReference type="Proteomes" id="UP001281614"/>
    </source>
</evidence>
<dbReference type="InterPro" id="IPR036673">
    <property type="entry name" value="Cyanovirin-N_sf"/>
</dbReference>
<protein>
    <recommendedName>
        <fullName evidence="2">Cyanovirin-N domain-containing protein</fullName>
    </recommendedName>
</protein>
<comment type="caution">
    <text evidence="3">The sequence shown here is derived from an EMBL/GenBank/DDBJ whole genome shotgun (WGS) entry which is preliminary data.</text>
</comment>
<evidence type="ECO:0000313" key="3">
    <source>
        <dbReference type="EMBL" id="KAK2771258.1"/>
    </source>
</evidence>
<dbReference type="Proteomes" id="UP001281614">
    <property type="component" value="Unassembled WGS sequence"/>
</dbReference>
<dbReference type="AlphaFoldDB" id="A0AAD9YMW3"/>
<reference evidence="3" key="1">
    <citation type="submission" date="2023-02" db="EMBL/GenBank/DDBJ databases">
        <title>Colletotrichum kahawae CIFC_Que2 genome sequencing and assembly.</title>
        <authorList>
            <person name="Baroncelli R."/>
        </authorList>
    </citation>
    <scope>NUCLEOTIDE SEQUENCE</scope>
    <source>
        <strain evidence="3">CIFC_Que2</strain>
    </source>
</reference>
<sequence>MRQCTISAIFAAMISMVAAGDFLITCGNLEYHSSTVKATCDDPYGSFVDTSINLASCLANVNGKPKQISYSPSFKGCDCGLAGSDKSILNCQCSDFRGSKRPTTYDLSE</sequence>
<name>A0AAD9YMW3_COLKA</name>
<accession>A0AAD9YMW3</accession>
<feature type="signal peptide" evidence="1">
    <location>
        <begin position="1"/>
        <end position="19"/>
    </location>
</feature>
<dbReference type="SUPFAM" id="SSF51322">
    <property type="entry name" value="Cyanovirin-N"/>
    <property type="match status" value="1"/>
</dbReference>
<feature type="chain" id="PRO_5042290866" description="Cyanovirin-N domain-containing protein" evidence="1">
    <location>
        <begin position="20"/>
        <end position="109"/>
    </location>
</feature>
<dbReference type="Pfam" id="PF08881">
    <property type="entry name" value="CVNH"/>
    <property type="match status" value="1"/>
</dbReference>